<evidence type="ECO:0000256" key="4">
    <source>
        <dbReference type="ARBA" id="ARBA00022833"/>
    </source>
</evidence>
<dbReference type="STRING" id="101127.A0A1X2GR44"/>
<dbReference type="SUPFAM" id="SSF57903">
    <property type="entry name" value="FYVE/PHD zinc finger"/>
    <property type="match status" value="1"/>
</dbReference>
<dbReference type="GO" id="GO:0048188">
    <property type="term" value="C:Set1C/COMPASS complex"/>
    <property type="evidence" value="ECO:0007669"/>
    <property type="project" value="InterPro"/>
</dbReference>
<protein>
    <recommendedName>
        <fullName evidence="6">PHD-type domain-containing protein</fullName>
    </recommendedName>
</protein>
<evidence type="ECO:0000313" key="8">
    <source>
        <dbReference type="Proteomes" id="UP000242146"/>
    </source>
</evidence>
<dbReference type="InterPro" id="IPR011011">
    <property type="entry name" value="Znf_FYVE_PHD"/>
</dbReference>
<keyword evidence="5" id="KW-0539">Nucleus</keyword>
<dbReference type="PANTHER" id="PTHR46174:SF1">
    <property type="entry name" value="CXXC-TYPE ZINC FINGER PROTEIN 1"/>
    <property type="match status" value="1"/>
</dbReference>
<dbReference type="InterPro" id="IPR019787">
    <property type="entry name" value="Znf_PHD-finger"/>
</dbReference>
<sequence length="273" mass="31218">MNSPRFMIACDRCDQWFHGECIGIDEKQGEFIDLHFCDRCSQETGKTTSWKPKCGNPACEKPGRVGTHQGYLSKYCSQNCGMQVARARLELADMKRKRHALTQHVQEDEPVYSASIPDLVIHRQLQSQLNTCSEQQDQQRLQQIKSIRQQALEHVEMIAFKHAFLTSLPEPDNGTCGFDGRLTMDDALWMEAYRAAQVPPTAEVCSLGSKQCPRHTQWARLTGQVLALERQEQLHVLQRLRREKQLIQSRKQHRHDPVHLAQAVGHGAKKVNT</sequence>
<gene>
    <name evidence="7" type="ORF">DM01DRAFT_12006</name>
</gene>
<organism evidence="7 8">
    <name type="scientific">Hesseltinella vesiculosa</name>
    <dbReference type="NCBI Taxonomy" id="101127"/>
    <lineage>
        <taxon>Eukaryota</taxon>
        <taxon>Fungi</taxon>
        <taxon>Fungi incertae sedis</taxon>
        <taxon>Mucoromycota</taxon>
        <taxon>Mucoromycotina</taxon>
        <taxon>Mucoromycetes</taxon>
        <taxon>Mucorales</taxon>
        <taxon>Cunninghamellaceae</taxon>
        <taxon>Hesseltinella</taxon>
    </lineage>
</organism>
<dbReference type="InterPro" id="IPR013083">
    <property type="entry name" value="Znf_RING/FYVE/PHD"/>
</dbReference>
<dbReference type="GO" id="GO:0008270">
    <property type="term" value="F:zinc ion binding"/>
    <property type="evidence" value="ECO:0007669"/>
    <property type="project" value="UniProtKB-KW"/>
</dbReference>
<evidence type="ECO:0000256" key="3">
    <source>
        <dbReference type="ARBA" id="ARBA00022771"/>
    </source>
</evidence>
<proteinExistence type="predicted"/>
<evidence type="ECO:0000259" key="6">
    <source>
        <dbReference type="Pfam" id="PF00628"/>
    </source>
</evidence>
<keyword evidence="8" id="KW-1185">Reference proteome</keyword>
<dbReference type="Gene3D" id="3.30.40.10">
    <property type="entry name" value="Zinc/RING finger domain, C3HC4 (zinc finger)"/>
    <property type="match status" value="1"/>
</dbReference>
<dbReference type="Pfam" id="PF00628">
    <property type="entry name" value="PHD"/>
    <property type="match status" value="1"/>
</dbReference>
<dbReference type="PANTHER" id="PTHR46174">
    <property type="entry name" value="CXXC-TYPE ZINC FINGER PROTEIN 1"/>
    <property type="match status" value="1"/>
</dbReference>
<dbReference type="Proteomes" id="UP000242146">
    <property type="component" value="Unassembled WGS sequence"/>
</dbReference>
<dbReference type="InterPro" id="IPR037869">
    <property type="entry name" value="Spp1/CFP1"/>
</dbReference>
<comment type="subcellular location">
    <subcellularLocation>
        <location evidence="1">Nucleus</location>
    </subcellularLocation>
</comment>
<name>A0A1X2GR44_9FUNG</name>
<accession>A0A1X2GR44</accession>
<evidence type="ECO:0000313" key="7">
    <source>
        <dbReference type="EMBL" id="ORX59545.1"/>
    </source>
</evidence>
<evidence type="ECO:0000256" key="2">
    <source>
        <dbReference type="ARBA" id="ARBA00022723"/>
    </source>
</evidence>
<dbReference type="EMBL" id="MCGT01000005">
    <property type="protein sequence ID" value="ORX59545.1"/>
    <property type="molecule type" value="Genomic_DNA"/>
</dbReference>
<evidence type="ECO:0000256" key="1">
    <source>
        <dbReference type="ARBA" id="ARBA00004123"/>
    </source>
</evidence>
<reference evidence="7 8" key="1">
    <citation type="submission" date="2016-07" db="EMBL/GenBank/DDBJ databases">
        <title>Pervasive Adenine N6-methylation of Active Genes in Fungi.</title>
        <authorList>
            <consortium name="DOE Joint Genome Institute"/>
            <person name="Mondo S.J."/>
            <person name="Dannebaum R.O."/>
            <person name="Kuo R.C."/>
            <person name="Labutti K."/>
            <person name="Haridas S."/>
            <person name="Kuo A."/>
            <person name="Salamov A."/>
            <person name="Ahrendt S.R."/>
            <person name="Lipzen A."/>
            <person name="Sullivan W."/>
            <person name="Andreopoulos W.B."/>
            <person name="Clum A."/>
            <person name="Lindquist E."/>
            <person name="Daum C."/>
            <person name="Ramamoorthy G.K."/>
            <person name="Gryganskyi A."/>
            <person name="Culley D."/>
            <person name="Magnuson J.K."/>
            <person name="James T.Y."/>
            <person name="O'Malley M.A."/>
            <person name="Stajich J.E."/>
            <person name="Spatafora J.W."/>
            <person name="Visel A."/>
            <person name="Grigoriev I.V."/>
        </authorList>
    </citation>
    <scope>NUCLEOTIDE SEQUENCE [LARGE SCALE GENOMIC DNA]</scope>
    <source>
        <strain evidence="7 8">NRRL 3301</strain>
    </source>
</reference>
<keyword evidence="2" id="KW-0479">Metal-binding</keyword>
<dbReference type="AlphaFoldDB" id="A0A1X2GR44"/>
<comment type="caution">
    <text evidence="7">The sequence shown here is derived from an EMBL/GenBank/DDBJ whole genome shotgun (WGS) entry which is preliminary data.</text>
</comment>
<dbReference type="GO" id="GO:0045893">
    <property type="term" value="P:positive regulation of DNA-templated transcription"/>
    <property type="evidence" value="ECO:0007669"/>
    <property type="project" value="TreeGrafter"/>
</dbReference>
<evidence type="ECO:0000256" key="5">
    <source>
        <dbReference type="ARBA" id="ARBA00023242"/>
    </source>
</evidence>
<feature type="domain" description="PHD-type" evidence="6">
    <location>
        <begin position="4"/>
        <end position="40"/>
    </location>
</feature>
<dbReference type="OrthoDB" id="436852at2759"/>
<keyword evidence="3" id="KW-0863">Zinc-finger</keyword>
<keyword evidence="4" id="KW-0862">Zinc</keyword>